<dbReference type="SUPFAM" id="SSF50249">
    <property type="entry name" value="Nucleic acid-binding proteins"/>
    <property type="match status" value="1"/>
</dbReference>
<protein>
    <recommendedName>
        <fullName evidence="3">Cold shock domain-containing protein</fullName>
    </recommendedName>
</protein>
<dbReference type="EMBL" id="SRSF01000004">
    <property type="protein sequence ID" value="THH39433.1"/>
    <property type="molecule type" value="Genomic_DNA"/>
</dbReference>
<sequence length="71" mass="8123">MDPDLSLGTIVFYLPDRGFGYLRLQGTREEFYFRRRNLLVPVVRKGDLVRFVLRDGPQGYYADAIEPGGLG</sequence>
<accession>A0A4V3XL46</accession>
<dbReference type="RefSeq" id="WP_136459566.1">
    <property type="nucleotide sequence ID" value="NZ_SRSF01000004.1"/>
</dbReference>
<evidence type="ECO:0000313" key="1">
    <source>
        <dbReference type="EMBL" id="THH39433.1"/>
    </source>
</evidence>
<dbReference type="AlphaFoldDB" id="A0A4V3XL46"/>
<evidence type="ECO:0008006" key="3">
    <source>
        <dbReference type="Google" id="ProtNLM"/>
    </source>
</evidence>
<dbReference type="OrthoDB" id="9805039at2"/>
<evidence type="ECO:0000313" key="2">
    <source>
        <dbReference type="Proteomes" id="UP000308528"/>
    </source>
</evidence>
<comment type="caution">
    <text evidence="1">The sequence shown here is derived from an EMBL/GenBank/DDBJ whole genome shotgun (WGS) entry which is preliminary data.</text>
</comment>
<dbReference type="Gene3D" id="2.40.50.140">
    <property type="entry name" value="Nucleic acid-binding proteins"/>
    <property type="match status" value="1"/>
</dbReference>
<gene>
    <name evidence="1" type="ORF">E4021_11820</name>
</gene>
<proteinExistence type="predicted"/>
<dbReference type="InterPro" id="IPR012340">
    <property type="entry name" value="NA-bd_OB-fold"/>
</dbReference>
<keyword evidence="2" id="KW-1185">Reference proteome</keyword>
<dbReference type="Proteomes" id="UP000308528">
    <property type="component" value="Unassembled WGS sequence"/>
</dbReference>
<name>A0A4V3XL46_9BACT</name>
<organism evidence="1 2">
    <name type="scientific">Neolewinella litorea</name>
    <dbReference type="NCBI Taxonomy" id="2562452"/>
    <lineage>
        <taxon>Bacteria</taxon>
        <taxon>Pseudomonadati</taxon>
        <taxon>Bacteroidota</taxon>
        <taxon>Saprospiria</taxon>
        <taxon>Saprospirales</taxon>
        <taxon>Lewinellaceae</taxon>
        <taxon>Neolewinella</taxon>
    </lineage>
</organism>
<reference evidence="1 2" key="1">
    <citation type="submission" date="2019-04" db="EMBL/GenBank/DDBJ databases">
        <title>Lewinella litorea sp. nov., isolated from a marine sand.</title>
        <authorList>
            <person name="Yoon J.-H."/>
        </authorList>
    </citation>
    <scope>NUCLEOTIDE SEQUENCE [LARGE SCALE GENOMIC DNA]</scope>
    <source>
        <strain evidence="1 2">HSMS-39</strain>
    </source>
</reference>